<sequence length="237" mass="25916">MTNAFQKVPSGVSCQLSADGNGNLKDCWRNCLQITLGKILIDIPLDPGFLHDVVLRGQKDFNERFMLLAGPQVTEEVVQIKKKTTSLQPISNDQIRGRKMVDRPENSKLKCSSLAVINFKIETDSIDIKAALLPSLRASYSIASIKSSGLTGGEAQFVIDVTKHGITFDLRDLTDATAINANVVSEISPQIDLHLPTLKARGTYVPFLPRVENTEGPKSTLQPSPKQQDKSGSMVKN</sequence>
<keyword evidence="3" id="KW-1185">Reference proteome</keyword>
<feature type="compositionally biased region" description="Polar residues" evidence="1">
    <location>
        <begin position="216"/>
        <end position="237"/>
    </location>
</feature>
<dbReference type="GO" id="GO:0048488">
    <property type="term" value="P:synaptic vesicle endocytosis"/>
    <property type="evidence" value="ECO:0007669"/>
    <property type="project" value="TreeGrafter"/>
</dbReference>
<feature type="region of interest" description="Disordered" evidence="1">
    <location>
        <begin position="209"/>
        <end position="237"/>
    </location>
</feature>
<dbReference type="InterPro" id="IPR033616">
    <property type="entry name" value="BLTP1"/>
</dbReference>
<dbReference type="WBParaSite" id="nRc.2.0.1.t34175-RA">
    <property type="protein sequence ID" value="nRc.2.0.1.t34175-RA"/>
    <property type="gene ID" value="nRc.2.0.1.g34175"/>
</dbReference>
<dbReference type="Pfam" id="PF25039">
    <property type="entry name" value="BLTP1_M"/>
    <property type="match status" value="1"/>
</dbReference>
<dbReference type="PANTHER" id="PTHR31640:SF1">
    <property type="entry name" value="BRIDGE-LIKE LIPID TRANSFER PROTEIN FAMILY MEMBER 1"/>
    <property type="match status" value="1"/>
</dbReference>
<evidence type="ECO:0000256" key="1">
    <source>
        <dbReference type="SAM" id="MobiDB-lite"/>
    </source>
</evidence>
<dbReference type="PANTHER" id="PTHR31640">
    <property type="entry name" value="TRANSMEMBRANE PROTEIN KIAA1109"/>
    <property type="match status" value="1"/>
</dbReference>
<dbReference type="AlphaFoldDB" id="A0A915K620"/>
<name>A0A915K620_ROMCU</name>
<protein>
    <recommendedName>
        <fullName evidence="2">Bridge-like lipid transfer protein family member 1 middle region domain-containing protein</fullName>
    </recommendedName>
</protein>
<evidence type="ECO:0000313" key="4">
    <source>
        <dbReference type="WBParaSite" id="nRc.2.0.1.t34175-RA"/>
    </source>
</evidence>
<evidence type="ECO:0000313" key="3">
    <source>
        <dbReference type="Proteomes" id="UP000887565"/>
    </source>
</evidence>
<dbReference type="Proteomes" id="UP000887565">
    <property type="component" value="Unplaced"/>
</dbReference>
<reference evidence="4" key="1">
    <citation type="submission" date="2022-11" db="UniProtKB">
        <authorList>
            <consortium name="WormBaseParasite"/>
        </authorList>
    </citation>
    <scope>IDENTIFICATION</scope>
</reference>
<dbReference type="InterPro" id="IPR056741">
    <property type="entry name" value="BLTP1_M"/>
</dbReference>
<accession>A0A915K620</accession>
<evidence type="ECO:0000259" key="2">
    <source>
        <dbReference type="Pfam" id="PF25039"/>
    </source>
</evidence>
<proteinExistence type="predicted"/>
<feature type="domain" description="Bridge-like lipid transfer protein family member 1 middle region" evidence="2">
    <location>
        <begin position="34"/>
        <end position="205"/>
    </location>
</feature>
<dbReference type="GO" id="GO:0098793">
    <property type="term" value="C:presynapse"/>
    <property type="evidence" value="ECO:0007669"/>
    <property type="project" value="GOC"/>
</dbReference>
<organism evidence="3 4">
    <name type="scientific">Romanomermis culicivorax</name>
    <name type="common">Nematode worm</name>
    <dbReference type="NCBI Taxonomy" id="13658"/>
    <lineage>
        <taxon>Eukaryota</taxon>
        <taxon>Metazoa</taxon>
        <taxon>Ecdysozoa</taxon>
        <taxon>Nematoda</taxon>
        <taxon>Enoplea</taxon>
        <taxon>Dorylaimia</taxon>
        <taxon>Mermithida</taxon>
        <taxon>Mermithoidea</taxon>
        <taxon>Mermithidae</taxon>
        <taxon>Romanomermis</taxon>
    </lineage>
</organism>